<evidence type="ECO:0000256" key="1">
    <source>
        <dbReference type="ARBA" id="ARBA00005233"/>
    </source>
</evidence>
<dbReference type="InterPro" id="IPR045584">
    <property type="entry name" value="Pilin-like"/>
</dbReference>
<reference evidence="6" key="1">
    <citation type="submission" date="2016-08" db="EMBL/GenBank/DDBJ databases">
        <authorList>
            <person name="Merda D."/>
            <person name="Briand M."/>
            <person name="Taghouti G."/>
            <person name="Carrere S."/>
            <person name="Gouzy J."/>
            <person name="Portier P."/>
            <person name="Jacques M.-A."/>
            <person name="Fischer-Le Saux M."/>
        </authorList>
    </citation>
    <scope>NUCLEOTIDE SEQUENCE [LARGE SCALE GENOMIC DNA]</scope>
    <source>
        <strain evidence="6">CFBP1817</strain>
    </source>
</reference>
<dbReference type="OrthoDB" id="5767514at2"/>
<organism evidence="5 6">
    <name type="scientific">Xanthomonas populi</name>
    <dbReference type="NCBI Taxonomy" id="53414"/>
    <lineage>
        <taxon>Bacteria</taxon>
        <taxon>Pseudomonadati</taxon>
        <taxon>Pseudomonadota</taxon>
        <taxon>Gammaproteobacteria</taxon>
        <taxon>Lysobacterales</taxon>
        <taxon>Lysobacteraceae</taxon>
        <taxon>Xanthomonas</taxon>
    </lineage>
</organism>
<dbReference type="AlphaFoldDB" id="A0A2S7ES29"/>
<dbReference type="Proteomes" id="UP000239939">
    <property type="component" value="Unassembled WGS sequence"/>
</dbReference>
<evidence type="ECO:0000256" key="2">
    <source>
        <dbReference type="ARBA" id="ARBA00022481"/>
    </source>
</evidence>
<dbReference type="Gene3D" id="3.30.700.10">
    <property type="entry name" value="Glycoprotein, Type 4 Pilin"/>
    <property type="match status" value="1"/>
</dbReference>
<keyword evidence="4" id="KW-0812">Transmembrane</keyword>
<protein>
    <recommendedName>
        <fullName evidence="7">Prepilin-type cleavage/methylation domain-containing protein</fullName>
    </recommendedName>
</protein>
<dbReference type="SUPFAM" id="SSF54523">
    <property type="entry name" value="Pili subunits"/>
    <property type="match status" value="1"/>
</dbReference>
<evidence type="ECO:0000313" key="6">
    <source>
        <dbReference type="Proteomes" id="UP000239939"/>
    </source>
</evidence>
<dbReference type="GO" id="GO:0009289">
    <property type="term" value="C:pilus"/>
    <property type="evidence" value="ECO:0007669"/>
    <property type="project" value="InterPro"/>
</dbReference>
<dbReference type="NCBIfam" id="TIGR02532">
    <property type="entry name" value="IV_pilin_GFxxxE"/>
    <property type="match status" value="1"/>
</dbReference>
<dbReference type="InterPro" id="IPR001082">
    <property type="entry name" value="Pilin"/>
</dbReference>
<dbReference type="GO" id="GO:0007155">
    <property type="term" value="P:cell adhesion"/>
    <property type="evidence" value="ECO:0007669"/>
    <property type="project" value="InterPro"/>
</dbReference>
<comment type="similarity">
    <text evidence="1 3">Belongs to the N-Me-Phe pilin family.</text>
</comment>
<dbReference type="EMBL" id="MDEJ01000034">
    <property type="protein sequence ID" value="PPU95914.1"/>
    <property type="molecule type" value="Genomic_DNA"/>
</dbReference>
<keyword evidence="4" id="KW-1133">Transmembrane helix</keyword>
<keyword evidence="3" id="KW-0281">Fimbrium</keyword>
<keyword evidence="6" id="KW-1185">Reference proteome</keyword>
<gene>
    <name evidence="5" type="ORF">XpopCFBP1817_07530</name>
</gene>
<evidence type="ECO:0000256" key="3">
    <source>
        <dbReference type="RuleBase" id="RU000389"/>
    </source>
</evidence>
<evidence type="ECO:0000313" key="5">
    <source>
        <dbReference type="EMBL" id="PPU95914.1"/>
    </source>
</evidence>
<dbReference type="Pfam" id="PF07963">
    <property type="entry name" value="N_methyl"/>
    <property type="match status" value="1"/>
</dbReference>
<keyword evidence="2" id="KW-0488">Methylation</keyword>
<keyword evidence="4" id="KW-0472">Membrane</keyword>
<name>A0A2S7ES29_9XANT</name>
<accession>A0A2S7ES29</accession>
<dbReference type="Pfam" id="PF00114">
    <property type="entry name" value="Pilin"/>
    <property type="match status" value="1"/>
</dbReference>
<evidence type="ECO:0008006" key="7">
    <source>
        <dbReference type="Google" id="ProtNLM"/>
    </source>
</evidence>
<sequence length="153" mass="16483">MSRMRGFSLIELMISVAIVAILAVLAFPAYQDYAVRSRKSEGLVLATEAKNVVTENAATSGADLGLGYVGLHTATRNVRAIQVNSLNGIVTVEFGEAAGGGAALAHSECFRDFSCSWSPYFISHRMEVYWLRSSCEAARAMPLITCCRLSAQV</sequence>
<comment type="caution">
    <text evidence="5">The sequence shown here is derived from an EMBL/GenBank/DDBJ whole genome shotgun (WGS) entry which is preliminary data.</text>
</comment>
<dbReference type="InterPro" id="IPR012902">
    <property type="entry name" value="N_methyl_site"/>
</dbReference>
<proteinExistence type="inferred from homology"/>
<evidence type="ECO:0000256" key="4">
    <source>
        <dbReference type="SAM" id="Phobius"/>
    </source>
</evidence>
<feature type="transmembrane region" description="Helical" evidence="4">
    <location>
        <begin position="12"/>
        <end position="30"/>
    </location>
</feature>
<dbReference type="PROSITE" id="PS00409">
    <property type="entry name" value="PROKAR_NTER_METHYL"/>
    <property type="match status" value="1"/>
</dbReference>